<evidence type="ECO:0000256" key="1">
    <source>
        <dbReference type="ARBA" id="ARBA00004651"/>
    </source>
</evidence>
<evidence type="ECO:0000256" key="6">
    <source>
        <dbReference type="ARBA" id="ARBA00023136"/>
    </source>
</evidence>
<feature type="transmembrane region" description="Helical" evidence="7">
    <location>
        <begin position="201"/>
        <end position="225"/>
    </location>
</feature>
<evidence type="ECO:0000313" key="9">
    <source>
        <dbReference type="Proteomes" id="UP001139450"/>
    </source>
</evidence>
<evidence type="ECO:0000256" key="4">
    <source>
        <dbReference type="ARBA" id="ARBA00022692"/>
    </source>
</evidence>
<feature type="transmembrane region" description="Helical" evidence="7">
    <location>
        <begin position="12"/>
        <end position="32"/>
    </location>
</feature>
<evidence type="ECO:0000313" key="8">
    <source>
        <dbReference type="EMBL" id="MCJ8209131.1"/>
    </source>
</evidence>
<feature type="transmembrane region" description="Helical" evidence="7">
    <location>
        <begin position="52"/>
        <end position="71"/>
    </location>
</feature>
<evidence type="ECO:0000256" key="5">
    <source>
        <dbReference type="ARBA" id="ARBA00022989"/>
    </source>
</evidence>
<accession>A0A9X2B862</accession>
<keyword evidence="3" id="KW-1003">Cell membrane</keyword>
<comment type="similarity">
    <text evidence="2">Belongs to the UPF0718 family.</text>
</comment>
<evidence type="ECO:0000256" key="3">
    <source>
        <dbReference type="ARBA" id="ARBA00022475"/>
    </source>
</evidence>
<organism evidence="8 9">
    <name type="scientific">Mucilaginibacter straminoryzae</name>
    <dbReference type="NCBI Taxonomy" id="2932774"/>
    <lineage>
        <taxon>Bacteria</taxon>
        <taxon>Pseudomonadati</taxon>
        <taxon>Bacteroidota</taxon>
        <taxon>Sphingobacteriia</taxon>
        <taxon>Sphingobacteriales</taxon>
        <taxon>Sphingobacteriaceae</taxon>
        <taxon>Mucilaginibacter</taxon>
    </lineage>
</organism>
<dbReference type="Proteomes" id="UP001139450">
    <property type="component" value="Unassembled WGS sequence"/>
</dbReference>
<comment type="caution">
    <text evidence="8">The sequence shown here is derived from an EMBL/GenBank/DDBJ whole genome shotgun (WGS) entry which is preliminary data.</text>
</comment>
<feature type="transmembrane region" description="Helical" evidence="7">
    <location>
        <begin position="83"/>
        <end position="105"/>
    </location>
</feature>
<gene>
    <name evidence="8" type="ORF">MUY27_05385</name>
</gene>
<protein>
    <submittedName>
        <fullName evidence="8">Permease</fullName>
    </submittedName>
</protein>
<keyword evidence="6 7" id="KW-0472">Membrane</keyword>
<keyword evidence="9" id="KW-1185">Reference proteome</keyword>
<comment type="subcellular location">
    <subcellularLocation>
        <location evidence="1">Cell membrane</location>
        <topology evidence="1">Multi-pass membrane protein</topology>
    </subcellularLocation>
</comment>
<feature type="transmembrane region" description="Helical" evidence="7">
    <location>
        <begin position="315"/>
        <end position="340"/>
    </location>
</feature>
<feature type="transmembrane region" description="Helical" evidence="7">
    <location>
        <begin position="111"/>
        <end position="132"/>
    </location>
</feature>
<keyword evidence="5 7" id="KW-1133">Transmembrane helix</keyword>
<feature type="transmembrane region" description="Helical" evidence="7">
    <location>
        <begin position="283"/>
        <end position="303"/>
    </location>
</feature>
<dbReference type="PANTHER" id="PTHR42775">
    <property type="entry name" value="PERMEASE RV2963-RELATED"/>
    <property type="match status" value="1"/>
</dbReference>
<dbReference type="PANTHER" id="PTHR42775:SF1">
    <property type="entry name" value="PERMEASE RV2963-RELATED"/>
    <property type="match status" value="1"/>
</dbReference>
<proteinExistence type="inferred from homology"/>
<keyword evidence="4 7" id="KW-0812">Transmembrane</keyword>
<sequence>MDYVKRIGIELLSMIWEIYWGLAFGFMLSAVIRAFVSTSTISSRLGKDNAKALSLASFFGAVSSSCSYAAASMARTLLIKGASWSNAVAFMVASTNLVFEIFIVIVSVLGWSFFGGEIAGGLLLIVISAWLISRFFPAKIKDEAKAHLTEIDHQNNAHDHMHMMEGPAHQHHSHDMHQHGTNETEVPKRFKDKMLLASSHFYMDVMMVGKDILIGVIVASVIMVLVPKSFWNVLFLTDNHTLPHFIVILLNVIVGIVVAIISFVCSVGNIVMAAALWQGGISFGGVIAYILADLVTIPMLAVYRSYYGNKPMLMLLLLLIVSILISAILVDAGFTLLHWIPASHASRATQSHHVFAWNYKAILNIIFIPASIACFFIGKKQGKM</sequence>
<evidence type="ECO:0000256" key="2">
    <source>
        <dbReference type="ARBA" id="ARBA00006386"/>
    </source>
</evidence>
<dbReference type="InterPro" id="IPR005524">
    <property type="entry name" value="DUF318"/>
</dbReference>
<dbReference type="InterPro" id="IPR053166">
    <property type="entry name" value="UPF0718_permease"/>
</dbReference>
<dbReference type="Pfam" id="PF03773">
    <property type="entry name" value="ArsP_1"/>
    <property type="match status" value="1"/>
</dbReference>
<feature type="transmembrane region" description="Helical" evidence="7">
    <location>
        <begin position="361"/>
        <end position="378"/>
    </location>
</feature>
<reference evidence="8" key="1">
    <citation type="submission" date="2022-04" db="EMBL/GenBank/DDBJ databases">
        <title>Mucilaginibacter sp. RS28 isolated from freshwater.</title>
        <authorList>
            <person name="Ko S.-R."/>
        </authorList>
    </citation>
    <scope>NUCLEOTIDE SEQUENCE</scope>
    <source>
        <strain evidence="8">RS28</strain>
    </source>
</reference>
<dbReference type="GO" id="GO:0005886">
    <property type="term" value="C:plasma membrane"/>
    <property type="evidence" value="ECO:0007669"/>
    <property type="project" value="UniProtKB-SubCell"/>
</dbReference>
<name>A0A9X2B862_9SPHI</name>
<evidence type="ECO:0000256" key="7">
    <source>
        <dbReference type="SAM" id="Phobius"/>
    </source>
</evidence>
<dbReference type="EMBL" id="JALJEJ010000002">
    <property type="protein sequence ID" value="MCJ8209131.1"/>
    <property type="molecule type" value="Genomic_DNA"/>
</dbReference>
<feature type="transmembrane region" description="Helical" evidence="7">
    <location>
        <begin position="245"/>
        <end position="271"/>
    </location>
</feature>
<dbReference type="RefSeq" id="WP_245128963.1">
    <property type="nucleotide sequence ID" value="NZ_JALJEJ010000002.1"/>
</dbReference>
<dbReference type="AlphaFoldDB" id="A0A9X2B862"/>